<comment type="caution">
    <text evidence="1">The sequence shown here is derived from an EMBL/GenBank/DDBJ whole genome shotgun (WGS) entry which is preliminary data.</text>
</comment>
<reference evidence="1" key="1">
    <citation type="journal article" date="2022" name="bioRxiv">
        <title>Sequencing and chromosome-scale assembly of the giantPleurodeles waltlgenome.</title>
        <authorList>
            <person name="Brown T."/>
            <person name="Elewa A."/>
            <person name="Iarovenko S."/>
            <person name="Subramanian E."/>
            <person name="Araus A.J."/>
            <person name="Petzold A."/>
            <person name="Susuki M."/>
            <person name="Suzuki K.-i.T."/>
            <person name="Hayashi T."/>
            <person name="Toyoda A."/>
            <person name="Oliveira C."/>
            <person name="Osipova E."/>
            <person name="Leigh N.D."/>
            <person name="Simon A."/>
            <person name="Yun M.H."/>
        </authorList>
    </citation>
    <scope>NUCLEOTIDE SEQUENCE</scope>
    <source>
        <strain evidence="1">20211129_DDA</strain>
        <tissue evidence="1">Liver</tissue>
    </source>
</reference>
<accession>A0AAV7LWE1</accession>
<evidence type="ECO:0000313" key="1">
    <source>
        <dbReference type="EMBL" id="KAJ1095866.1"/>
    </source>
</evidence>
<protein>
    <submittedName>
        <fullName evidence="1">Uncharacterized protein</fullName>
    </submittedName>
</protein>
<proteinExistence type="predicted"/>
<keyword evidence="2" id="KW-1185">Reference proteome</keyword>
<feature type="non-terminal residue" evidence="1">
    <location>
        <position position="84"/>
    </location>
</feature>
<dbReference type="Proteomes" id="UP001066276">
    <property type="component" value="Chromosome 10"/>
</dbReference>
<dbReference type="AlphaFoldDB" id="A0AAV7LWE1"/>
<gene>
    <name evidence="1" type="ORF">NDU88_001016</name>
</gene>
<feature type="non-terminal residue" evidence="1">
    <location>
        <position position="1"/>
    </location>
</feature>
<sequence length="84" mass="9483">SAEAPPRGTAELSFSLVERVPIRKKRVRHSNSSWREAPLLRSLQTRDIWACDRTLYAGTAVAGYRVSVDRPAVWGDPSSPFHYE</sequence>
<name>A0AAV7LWE1_PLEWA</name>
<evidence type="ECO:0000313" key="2">
    <source>
        <dbReference type="Proteomes" id="UP001066276"/>
    </source>
</evidence>
<dbReference type="EMBL" id="JANPWB010000014">
    <property type="protein sequence ID" value="KAJ1095866.1"/>
    <property type="molecule type" value="Genomic_DNA"/>
</dbReference>
<organism evidence="1 2">
    <name type="scientific">Pleurodeles waltl</name>
    <name type="common">Iberian ribbed newt</name>
    <dbReference type="NCBI Taxonomy" id="8319"/>
    <lineage>
        <taxon>Eukaryota</taxon>
        <taxon>Metazoa</taxon>
        <taxon>Chordata</taxon>
        <taxon>Craniata</taxon>
        <taxon>Vertebrata</taxon>
        <taxon>Euteleostomi</taxon>
        <taxon>Amphibia</taxon>
        <taxon>Batrachia</taxon>
        <taxon>Caudata</taxon>
        <taxon>Salamandroidea</taxon>
        <taxon>Salamandridae</taxon>
        <taxon>Pleurodelinae</taxon>
        <taxon>Pleurodeles</taxon>
    </lineage>
</organism>